<dbReference type="InterPro" id="IPR029393">
    <property type="entry name" value="FUS1"/>
</dbReference>
<dbReference type="EMBL" id="VCGU01000009">
    <property type="protein sequence ID" value="TRY70002.1"/>
    <property type="molecule type" value="Genomic_DNA"/>
</dbReference>
<proteinExistence type="predicted"/>
<dbReference type="Pfam" id="PF15000">
    <property type="entry name" value="TUSC2"/>
    <property type="match status" value="1"/>
</dbReference>
<accession>A0A553NX44</accession>
<keyword evidence="2" id="KW-1185">Reference proteome</keyword>
<organism evidence="1 2">
    <name type="scientific">Tigriopus californicus</name>
    <name type="common">Marine copepod</name>
    <dbReference type="NCBI Taxonomy" id="6832"/>
    <lineage>
        <taxon>Eukaryota</taxon>
        <taxon>Metazoa</taxon>
        <taxon>Ecdysozoa</taxon>
        <taxon>Arthropoda</taxon>
        <taxon>Crustacea</taxon>
        <taxon>Multicrustacea</taxon>
        <taxon>Hexanauplia</taxon>
        <taxon>Copepoda</taxon>
        <taxon>Harpacticoida</taxon>
        <taxon>Harpacticidae</taxon>
        <taxon>Tigriopus</taxon>
    </lineage>
</organism>
<name>A0A553NX44_TIGCA</name>
<dbReference type="GO" id="GO:0051881">
    <property type="term" value="P:regulation of mitochondrial membrane potential"/>
    <property type="evidence" value="ECO:0007669"/>
    <property type="project" value="TreeGrafter"/>
</dbReference>
<dbReference type="OrthoDB" id="9025707at2759"/>
<evidence type="ECO:0000313" key="1">
    <source>
        <dbReference type="EMBL" id="TRY70002.1"/>
    </source>
</evidence>
<dbReference type="AlphaFoldDB" id="A0A553NX44"/>
<comment type="caution">
    <text evidence="1">The sequence shown here is derived from an EMBL/GenBank/DDBJ whole genome shotgun (WGS) entry which is preliminary data.</text>
</comment>
<dbReference type="PANTHER" id="PTHR15453:SF8">
    <property type="entry name" value="TUMOR SUPPRESSOR CANDIDATE 2"/>
    <property type="match status" value="1"/>
</dbReference>
<dbReference type="PANTHER" id="PTHR15453">
    <property type="entry name" value="TUMOR SUPPRESSOR CANDIDATE 2"/>
    <property type="match status" value="1"/>
</dbReference>
<evidence type="ECO:0008006" key="3">
    <source>
        <dbReference type="Google" id="ProtNLM"/>
    </source>
</evidence>
<dbReference type="Proteomes" id="UP000318571">
    <property type="component" value="Chromosome 9"/>
</dbReference>
<gene>
    <name evidence="1" type="ORF">TCAL_07333</name>
</gene>
<sequence>MGQTGSRVVGKLANSFSFNGTSETNGLDGTTLSIPKFRGGTPLVYTRRGSMYFDEDGDLAHEFYEEIPSRRGIPARMRKITKKHLRPQGEVKYSNPRLHVDFPIILYQG</sequence>
<dbReference type="GO" id="GO:0005739">
    <property type="term" value="C:mitochondrion"/>
    <property type="evidence" value="ECO:0007669"/>
    <property type="project" value="TreeGrafter"/>
</dbReference>
<protein>
    <recommendedName>
        <fullName evidence="3">Tumor suppressor candidate 2</fullName>
    </recommendedName>
</protein>
<dbReference type="OMA" id="DTPRIHV"/>
<evidence type="ECO:0000313" key="2">
    <source>
        <dbReference type="Proteomes" id="UP000318571"/>
    </source>
</evidence>
<reference evidence="1 2" key="1">
    <citation type="journal article" date="2018" name="Nat. Ecol. Evol.">
        <title>Genomic signatures of mitonuclear coevolution across populations of Tigriopus californicus.</title>
        <authorList>
            <person name="Barreto F.S."/>
            <person name="Watson E.T."/>
            <person name="Lima T.G."/>
            <person name="Willett C.S."/>
            <person name="Edmands S."/>
            <person name="Li W."/>
            <person name="Burton R.S."/>
        </authorList>
    </citation>
    <scope>NUCLEOTIDE SEQUENCE [LARGE SCALE GENOMIC DNA]</scope>
    <source>
        <strain evidence="1 2">San Diego</strain>
    </source>
</reference>